<dbReference type="Pfam" id="PF03109">
    <property type="entry name" value="ABC1"/>
    <property type="match status" value="1"/>
</dbReference>
<feature type="transmembrane region" description="Helical" evidence="1">
    <location>
        <begin position="264"/>
        <end position="286"/>
    </location>
</feature>
<dbReference type="EMBL" id="JACEGQ020000019">
    <property type="protein sequence ID" value="KAH8480535.1"/>
    <property type="molecule type" value="Genomic_DNA"/>
</dbReference>
<dbReference type="GO" id="GO:0010287">
    <property type="term" value="C:plastoglobule"/>
    <property type="evidence" value="ECO:0007669"/>
    <property type="project" value="TreeGrafter"/>
</dbReference>
<organism evidence="3 4">
    <name type="scientific">Populus deltoides</name>
    <name type="common">Eastern poplar</name>
    <name type="synonym">Eastern cottonwood</name>
    <dbReference type="NCBI Taxonomy" id="3696"/>
    <lineage>
        <taxon>Eukaryota</taxon>
        <taxon>Viridiplantae</taxon>
        <taxon>Streptophyta</taxon>
        <taxon>Embryophyta</taxon>
        <taxon>Tracheophyta</taxon>
        <taxon>Spermatophyta</taxon>
        <taxon>Magnoliopsida</taxon>
        <taxon>eudicotyledons</taxon>
        <taxon>Gunneridae</taxon>
        <taxon>Pentapetalae</taxon>
        <taxon>rosids</taxon>
        <taxon>fabids</taxon>
        <taxon>Malpighiales</taxon>
        <taxon>Salicaceae</taxon>
        <taxon>Saliceae</taxon>
        <taxon>Populus</taxon>
    </lineage>
</organism>
<dbReference type="InterPro" id="IPR011009">
    <property type="entry name" value="Kinase-like_dom_sf"/>
</dbReference>
<comment type="caution">
    <text evidence="3">The sequence shown here is derived from an EMBL/GenBank/DDBJ whole genome shotgun (WGS) entry which is preliminary data.</text>
</comment>
<proteinExistence type="predicted"/>
<dbReference type="InterPro" id="IPR051130">
    <property type="entry name" value="Mito_struct-func_regulator"/>
</dbReference>
<protein>
    <recommendedName>
        <fullName evidence="2">ABC1 atypical kinase-like domain-containing protein</fullName>
    </recommendedName>
</protein>
<sequence length="506" mass="55815">MAIISVSALRGARFPLFINNPHPFPQFPIPSRRSSKLNFRSKGFTPFARYAQSQQDLFSSRLQDGIENLPKLVEDIVQTSINTGPRGALRLAQGIQAFLGVGGEWLADASKSTNSSAGLPTQMQLGLLSPQYLRRLFERMGATYIKLGQFIASAPTLFPAEYVQEFQNCFDRAPSVPFQEIQAILREELGRPIDSVYEYVDPTPVASASIAQVHAARLKGSQDDVVIKVLKPGIKDILVADLNFVYIVARILEFLNPELSRASLMFMPAICGCYVMAALGFLISVGDGIVGRISPKTWTAMEVFLASIATEEYESMASALIEMGATNKDVDVMAFAKDLEKIFSSIQDLDTELIVATARDRTTNATAVSANVVVDERQMNALFLDVIRVSESYGLKFPREFALLMKQLLYFDRYTRLLAPNLNMLQDQRISITAKGDKRMEFNLLVKKKKDTETPLGSGLVEGGVGSAITYVVAVVADHGEEGRGCWLSARGWKLFVLLVVRSCLP</sequence>
<keyword evidence="4" id="KW-1185">Reference proteome</keyword>
<reference evidence="3" key="1">
    <citation type="journal article" date="2021" name="J. Hered.">
        <title>Genome Assembly of Salicaceae Populus deltoides (Eastern Cottonwood) I-69 Based on Nanopore Sequencing and Hi-C Technologies.</title>
        <authorList>
            <person name="Bai S."/>
            <person name="Wu H."/>
            <person name="Zhang J."/>
            <person name="Pan Z."/>
            <person name="Zhao W."/>
            <person name="Li Z."/>
            <person name="Tong C."/>
        </authorList>
    </citation>
    <scope>NUCLEOTIDE SEQUENCE</scope>
    <source>
        <tissue evidence="3">Leaf</tissue>
    </source>
</reference>
<dbReference type="GO" id="GO:0005886">
    <property type="term" value="C:plasma membrane"/>
    <property type="evidence" value="ECO:0007669"/>
    <property type="project" value="TreeGrafter"/>
</dbReference>
<gene>
    <name evidence="3" type="ORF">H0E87_030708</name>
</gene>
<dbReference type="InterPro" id="IPR004147">
    <property type="entry name" value="ABC1_dom"/>
</dbReference>
<dbReference type="PANTHER" id="PTHR43173">
    <property type="entry name" value="ABC1 FAMILY PROTEIN"/>
    <property type="match status" value="1"/>
</dbReference>
<keyword evidence="1" id="KW-1133">Transmembrane helix</keyword>
<keyword evidence="1" id="KW-0472">Membrane</keyword>
<accession>A0A8T2WGN5</accession>
<keyword evidence="1" id="KW-0812">Transmembrane</keyword>
<evidence type="ECO:0000259" key="2">
    <source>
        <dbReference type="Pfam" id="PF03109"/>
    </source>
</evidence>
<dbReference type="Proteomes" id="UP000807159">
    <property type="component" value="Chromosome 19"/>
</dbReference>
<dbReference type="AlphaFoldDB" id="A0A8T2WGN5"/>
<name>A0A8T2WGN5_POPDE</name>
<dbReference type="PANTHER" id="PTHR43173:SF22">
    <property type="entry name" value="OS07G0227800 PROTEIN"/>
    <property type="match status" value="1"/>
</dbReference>
<evidence type="ECO:0000313" key="3">
    <source>
        <dbReference type="EMBL" id="KAH8480535.1"/>
    </source>
</evidence>
<dbReference type="SUPFAM" id="SSF56112">
    <property type="entry name" value="Protein kinase-like (PK-like)"/>
    <property type="match status" value="1"/>
</dbReference>
<evidence type="ECO:0000313" key="4">
    <source>
        <dbReference type="Proteomes" id="UP000807159"/>
    </source>
</evidence>
<feature type="domain" description="ABC1 atypical kinase-like" evidence="2">
    <location>
        <begin position="170"/>
        <end position="260"/>
    </location>
</feature>
<evidence type="ECO:0000256" key="1">
    <source>
        <dbReference type="SAM" id="Phobius"/>
    </source>
</evidence>